<dbReference type="SMART" id="SM00220">
    <property type="entry name" value="S_TKc"/>
    <property type="match status" value="1"/>
</dbReference>
<feature type="region of interest" description="Disordered" evidence="4">
    <location>
        <begin position="1200"/>
        <end position="1225"/>
    </location>
</feature>
<dbReference type="GO" id="GO:0005524">
    <property type="term" value="F:ATP binding"/>
    <property type="evidence" value="ECO:0007669"/>
    <property type="project" value="InterPro"/>
</dbReference>
<dbReference type="InterPro" id="IPR000719">
    <property type="entry name" value="Prot_kinase_dom"/>
</dbReference>
<evidence type="ECO:0000256" key="4">
    <source>
        <dbReference type="SAM" id="MobiDB-lite"/>
    </source>
</evidence>
<protein>
    <recommendedName>
        <fullName evidence="5">BEACH domain-containing protein</fullName>
    </recommendedName>
</protein>
<dbReference type="Pfam" id="PF02138">
    <property type="entry name" value="Beach"/>
    <property type="match status" value="1"/>
</dbReference>
<dbReference type="InterPro" id="IPR011009">
    <property type="entry name" value="Kinase-like_dom_sf"/>
</dbReference>
<keyword evidence="2" id="KW-0677">Repeat</keyword>
<dbReference type="SMART" id="SM01026">
    <property type="entry name" value="Beach"/>
    <property type="match status" value="1"/>
</dbReference>
<evidence type="ECO:0000259" key="5">
    <source>
        <dbReference type="PROSITE" id="PS50197"/>
    </source>
</evidence>
<dbReference type="Gene3D" id="1.10.1540.10">
    <property type="entry name" value="BEACH domain"/>
    <property type="match status" value="1"/>
</dbReference>
<dbReference type="SUPFAM" id="SSF81837">
    <property type="entry name" value="BEACH domain"/>
    <property type="match status" value="1"/>
</dbReference>
<dbReference type="EnsemblPlants" id="Kaladp0089s0108.1.v1.1">
    <property type="protein sequence ID" value="Kaladp0089s0108.1.v1.1"/>
    <property type="gene ID" value="Kaladp0089s0108.v1.1"/>
</dbReference>
<dbReference type="GO" id="GO:0004672">
    <property type="term" value="F:protein kinase activity"/>
    <property type="evidence" value="ECO:0007669"/>
    <property type="project" value="InterPro"/>
</dbReference>
<dbReference type="PANTHER" id="PTHR46866">
    <property type="entry name" value="GH12955P"/>
    <property type="match status" value="1"/>
</dbReference>
<organism evidence="6 7">
    <name type="scientific">Kalanchoe fedtschenkoi</name>
    <name type="common">Lavender scallops</name>
    <name type="synonym">South American air plant</name>
    <dbReference type="NCBI Taxonomy" id="63787"/>
    <lineage>
        <taxon>Eukaryota</taxon>
        <taxon>Viridiplantae</taxon>
        <taxon>Streptophyta</taxon>
        <taxon>Embryophyta</taxon>
        <taxon>Tracheophyta</taxon>
        <taxon>Spermatophyta</taxon>
        <taxon>Magnoliopsida</taxon>
        <taxon>eudicotyledons</taxon>
        <taxon>Gunneridae</taxon>
        <taxon>Pentapetalae</taxon>
        <taxon>Saxifragales</taxon>
        <taxon>Crassulaceae</taxon>
        <taxon>Kalanchoe</taxon>
    </lineage>
</organism>
<dbReference type="SUPFAM" id="SSF56112">
    <property type="entry name" value="Protein kinase-like (PK-like)"/>
    <property type="match status" value="2"/>
</dbReference>
<evidence type="ECO:0000313" key="6">
    <source>
        <dbReference type="EnsemblPlants" id="Kaladp0089s0108.1.v1.1"/>
    </source>
</evidence>
<dbReference type="Gene3D" id="2.130.10.10">
    <property type="entry name" value="YVTN repeat-like/Quinoprotein amine dehydrogenase"/>
    <property type="match status" value="2"/>
</dbReference>
<dbReference type="InterPro" id="IPR036372">
    <property type="entry name" value="BEACH_dom_sf"/>
</dbReference>
<sequence>MMCFGCLERRINADLSDEVTFCYGLSHLPLPIGSSAVVQVSSSEAGEKSNQFMVVYLPSDRYASLTQFVNECLPQDQTGSEGCVNNEFSPVDGDRLDFDGGAELDTLSNETSRLGSRGSDLDYSGRFSYTRIISSLAPLAQCGICSPSIFKEIVNNFSSGSSEDQILQSLDNLITGKTTRVDSINFLSLIGIPSFNESSFPGCLRHPNIAPCLGILKTAGYVNIVLPMTQYTLENVLHFSPDALKSDWHIRFLVYQLLSALAYMHGLGVAHGNLCPSSVMLTKSCWVWLQIFDKSQSVKEITNKECIYPQMQELSCSLDNCASQGVYADLKLCTSEDWQAAFHFWWKGEMSNFEYLLILNKLAGRRWGDHTFHPVMPWVIDFSTKPDEDSDAGWRDLSKSKWRLAKGDEQLDFTYLTSEIPHHVSDECLSELAVCSYKARRLPLHVLRLAVRSVYEPNEYPSTMQRLYQWTPDECIPEFYCDPDVFLSLHSGMADLAVPQWASGPKEFIKLHREALESKRVSSEIHHWIDITFGYKMSGQAAVSAKNVMLHSADSKCPQSEGRRQLFTLPHPVRRGATGASPVEYHYLGELEEASIFAEHASHLAPIYLYHSENSDRAISSTSTPEVKNSMSDAPCQSYYGYNHESPSDMNLSYLLEYFENEDDSSSGYQDYILWKQKSSHSTTFSEKTAVDIFSIGCILAELYLRRPLFDKNSLTTYLERGVLPTLMYKLPYHIEPLVEACITKDWSRRPSVKCLLESPYFTNTVRSSYLFLAPLQLLATDGSRLQYAANFVKKGALKAMGTFSAEMCAPYCLSLVVNSLSDTEAECAYIILEEFLKYLEPKAVTALMLPVIQKILQATGYSRLKVSLLQESFVRGIWNKIGKQAYLETLHPMVISNLVLSRHKSSEAAASVLLIGSSEELGVPITVNQTIVPLIQCFGKGLCSDGIDVLVRIGGSFGENFIVKQILPLVKSVMTACINTASKQTTEPVQSWSSLALLDSLMCLDGLMGFLPGELIVKELIEDGNFPHGTILMQSISDIVVLQVAGTSLINLCYRIGSDLTALHVMPKLKELFDQLAFPQGVAGATTSNGRNVNVSKPLGDSEAQFESRIDLILLLYPSYAALLGIEKLRQCCSTWLLFEQYLLRTHNWKWEHTADAARGDFEIGQSRRPLFSKASTDYSPAKLLLNGVGWSVPQSQGTRGVKTLMPPKRAPNSQNNGVGRQDSIKHNEKREPWFYFPTVAVSWDGLEFPGRAGNMKDELPWKIRASVLHSARAHHGALRSLAVCQDECIIFTAGVGPGFKGTVQKWDLTGVDCVSGYYGHEEVVNDMRVLSYSGRVASCDGTIHIWNSQTGKLITVFAEPSAESAYFPSPLSAEMKDSNEAVNMMNSNSLSSGILANAFDGSLYTSMHLLESSNKLVVGTGNGSLRFIDVVSGEKLHLWRCESLRSGFPSLVSSICSFESDNIQAAESGQSSWMAAGFSSGNCKLIDARSGNVIATWRAHDAFVTKLAAPQDHLLVSSSLDKTLRVWDLRRDWSSNLSVFRGHSDGVTGFCIWGQNVISIARNKIGVASLSKTADEDGGGQHRIVPQSLFSADRGSKFLSVLSSVNVLPFSRLFLVGTEDGFMRICC</sequence>
<dbReference type="GO" id="GO:0042742">
    <property type="term" value="P:defense response to bacterium"/>
    <property type="evidence" value="ECO:0007669"/>
    <property type="project" value="EnsemblPlants"/>
</dbReference>
<dbReference type="OMA" id="NKMESCA"/>
<dbReference type="Gene3D" id="1.10.510.10">
    <property type="entry name" value="Transferase(Phosphotransferase) domain 1"/>
    <property type="match status" value="2"/>
</dbReference>
<feature type="domain" description="BEACH" evidence="5">
    <location>
        <begin position="330"/>
        <end position="603"/>
    </location>
</feature>
<accession>A0A7N0UYG7</accession>
<dbReference type="SUPFAM" id="SSF50978">
    <property type="entry name" value="WD40 repeat-like"/>
    <property type="match status" value="1"/>
</dbReference>
<keyword evidence="7" id="KW-1185">Reference proteome</keyword>
<dbReference type="InterPro" id="IPR001680">
    <property type="entry name" value="WD40_rpt"/>
</dbReference>
<dbReference type="CDD" id="cd06071">
    <property type="entry name" value="Beach"/>
    <property type="match status" value="1"/>
</dbReference>
<dbReference type="Pfam" id="PF00400">
    <property type="entry name" value="WD40"/>
    <property type="match status" value="2"/>
</dbReference>
<dbReference type="InterPro" id="IPR015943">
    <property type="entry name" value="WD40/YVTN_repeat-like_dom_sf"/>
</dbReference>
<dbReference type="Proteomes" id="UP000594263">
    <property type="component" value="Unplaced"/>
</dbReference>
<feature type="repeat" description="WD" evidence="3">
    <location>
        <begin position="1499"/>
        <end position="1532"/>
    </location>
</feature>
<dbReference type="PROSITE" id="PS50294">
    <property type="entry name" value="WD_REPEATS_REGION"/>
    <property type="match status" value="1"/>
</dbReference>
<name>A0A7N0UYG7_KALFE</name>
<dbReference type="InterPro" id="IPR036322">
    <property type="entry name" value="WD40_repeat_dom_sf"/>
</dbReference>
<keyword evidence="1 3" id="KW-0853">WD repeat</keyword>
<proteinExistence type="predicted"/>
<dbReference type="SMART" id="SM00320">
    <property type="entry name" value="WD40"/>
    <property type="match status" value="5"/>
</dbReference>
<dbReference type="InterPro" id="IPR000409">
    <property type="entry name" value="BEACH_dom"/>
</dbReference>
<evidence type="ECO:0000256" key="2">
    <source>
        <dbReference type="ARBA" id="ARBA00022737"/>
    </source>
</evidence>
<dbReference type="PROSITE" id="PS50197">
    <property type="entry name" value="BEACH"/>
    <property type="match status" value="1"/>
</dbReference>
<dbReference type="PROSITE" id="PS50082">
    <property type="entry name" value="WD_REPEATS_2"/>
    <property type="match status" value="1"/>
</dbReference>
<dbReference type="GO" id="GO:0006623">
    <property type="term" value="P:protein targeting to vacuole"/>
    <property type="evidence" value="ECO:0007669"/>
    <property type="project" value="EnsemblPlants"/>
</dbReference>
<dbReference type="InterPro" id="IPR019775">
    <property type="entry name" value="WD40_repeat_CS"/>
</dbReference>
<evidence type="ECO:0000256" key="1">
    <source>
        <dbReference type="ARBA" id="ARBA00022574"/>
    </source>
</evidence>
<evidence type="ECO:0000256" key="3">
    <source>
        <dbReference type="PROSITE-ProRule" id="PRU00221"/>
    </source>
</evidence>
<evidence type="ECO:0000313" key="7">
    <source>
        <dbReference type="Proteomes" id="UP000594263"/>
    </source>
</evidence>
<reference evidence="6" key="1">
    <citation type="submission" date="2021-01" db="UniProtKB">
        <authorList>
            <consortium name="EnsemblPlants"/>
        </authorList>
    </citation>
    <scope>IDENTIFICATION</scope>
</reference>
<dbReference type="PANTHER" id="PTHR46866:SF1">
    <property type="entry name" value="GH12955P"/>
    <property type="match status" value="1"/>
</dbReference>
<dbReference type="PROSITE" id="PS00678">
    <property type="entry name" value="WD_REPEATS_1"/>
    <property type="match status" value="1"/>
</dbReference>
<dbReference type="Gramene" id="Kaladp0089s0108.1.v1.1">
    <property type="protein sequence ID" value="Kaladp0089s0108.1.v1.1"/>
    <property type="gene ID" value="Kaladp0089s0108.v1.1"/>
</dbReference>